<dbReference type="EMBL" id="DYUB01000073">
    <property type="protein sequence ID" value="HJG95890.1"/>
    <property type="molecule type" value="Genomic_DNA"/>
</dbReference>
<feature type="domain" description="BppU N-terminal" evidence="1">
    <location>
        <begin position="39"/>
        <end position="173"/>
    </location>
</feature>
<accession>A0A921SZD7</accession>
<comment type="caution">
    <text evidence="2">The sequence shown here is derived from an EMBL/GenBank/DDBJ whole genome shotgun (WGS) entry which is preliminary data.</text>
</comment>
<protein>
    <submittedName>
        <fullName evidence="2">Phage baseplate upper protein</fullName>
    </submittedName>
</protein>
<dbReference type="Pfam" id="PF10651">
    <property type="entry name" value="BppU_N"/>
    <property type="match status" value="1"/>
</dbReference>
<sequence length="203" mass="22888">MKDMDSLFGFEIKTEDIPKLILKTSNTEESDQLRRYSFNVDLSNLMGKVIDSKAVFMQGDRESSVINANIIQNGRPFNLNGYTVSMNIKENSNELETYICEIEDATRGIVKIALPAKYVDEAGICKFELCLQKNNRILLSQTYSYTVLQSLGEGKLGTETQMTALQQLIQQVQNQHTELQNITTELEVTQSDIDDIMNMVGGL</sequence>
<evidence type="ECO:0000259" key="1">
    <source>
        <dbReference type="Pfam" id="PF10651"/>
    </source>
</evidence>
<dbReference type="Gene3D" id="2.60.40.3350">
    <property type="match status" value="1"/>
</dbReference>
<dbReference type="Proteomes" id="UP000776700">
    <property type="component" value="Unassembled WGS sequence"/>
</dbReference>
<gene>
    <name evidence="2" type="ORF">K8V90_02155</name>
</gene>
<name>A0A921SZD7_9FIRM</name>
<proteinExistence type="predicted"/>
<dbReference type="InterPro" id="IPR018913">
    <property type="entry name" value="BppU_N"/>
</dbReference>
<reference evidence="2" key="2">
    <citation type="submission" date="2021-09" db="EMBL/GenBank/DDBJ databases">
        <authorList>
            <person name="Gilroy R."/>
        </authorList>
    </citation>
    <scope>NUCLEOTIDE SEQUENCE</scope>
    <source>
        <strain evidence="2">1277</strain>
    </source>
</reference>
<dbReference type="AlphaFoldDB" id="A0A921SZD7"/>
<evidence type="ECO:0000313" key="3">
    <source>
        <dbReference type="Proteomes" id="UP000776700"/>
    </source>
</evidence>
<organism evidence="2 3">
    <name type="scientific">Romboutsia timonensis</name>
    <dbReference type="NCBI Taxonomy" id="1776391"/>
    <lineage>
        <taxon>Bacteria</taxon>
        <taxon>Bacillati</taxon>
        <taxon>Bacillota</taxon>
        <taxon>Clostridia</taxon>
        <taxon>Peptostreptococcales</taxon>
        <taxon>Peptostreptococcaceae</taxon>
        <taxon>Romboutsia</taxon>
    </lineage>
</organism>
<reference evidence="2" key="1">
    <citation type="journal article" date="2021" name="PeerJ">
        <title>Extensive microbial diversity within the chicken gut microbiome revealed by metagenomics and culture.</title>
        <authorList>
            <person name="Gilroy R."/>
            <person name="Ravi A."/>
            <person name="Getino M."/>
            <person name="Pursley I."/>
            <person name="Horton D.L."/>
            <person name="Alikhan N.F."/>
            <person name="Baker D."/>
            <person name="Gharbi K."/>
            <person name="Hall N."/>
            <person name="Watson M."/>
            <person name="Adriaenssens E.M."/>
            <person name="Foster-Nyarko E."/>
            <person name="Jarju S."/>
            <person name="Secka A."/>
            <person name="Antonio M."/>
            <person name="Oren A."/>
            <person name="Chaudhuri R.R."/>
            <person name="La Ragione R."/>
            <person name="Hildebrand F."/>
            <person name="Pallen M.J."/>
        </authorList>
    </citation>
    <scope>NUCLEOTIDE SEQUENCE</scope>
    <source>
        <strain evidence="2">1277</strain>
    </source>
</reference>
<evidence type="ECO:0000313" key="2">
    <source>
        <dbReference type="EMBL" id="HJG95890.1"/>
    </source>
</evidence>